<accession>A0A9P6QWI6</accession>
<dbReference type="Proteomes" id="UP000823405">
    <property type="component" value="Unassembled WGS sequence"/>
</dbReference>
<feature type="domain" description="UDENN" evidence="1">
    <location>
        <begin position="7"/>
        <end position="503"/>
    </location>
</feature>
<dbReference type="InterPro" id="IPR012860">
    <property type="entry name" value="Afi1_N"/>
</dbReference>
<dbReference type="Pfam" id="PF07792">
    <property type="entry name" value="Afi1"/>
    <property type="match status" value="1"/>
</dbReference>
<organism evidence="2 3">
    <name type="scientific">Linnemannia gamsii</name>
    <dbReference type="NCBI Taxonomy" id="64522"/>
    <lineage>
        <taxon>Eukaryota</taxon>
        <taxon>Fungi</taxon>
        <taxon>Fungi incertae sedis</taxon>
        <taxon>Mucoromycota</taxon>
        <taxon>Mortierellomycotina</taxon>
        <taxon>Mortierellomycetes</taxon>
        <taxon>Mortierellales</taxon>
        <taxon>Mortierellaceae</taxon>
        <taxon>Linnemannia</taxon>
    </lineage>
</organism>
<protein>
    <recommendedName>
        <fullName evidence="1">UDENN domain-containing protein</fullName>
    </recommendedName>
</protein>
<dbReference type="Pfam" id="PF08616">
    <property type="entry name" value="SPA"/>
    <property type="match status" value="1"/>
</dbReference>
<dbReference type="GO" id="GO:0051666">
    <property type="term" value="P:actin cortical patch localization"/>
    <property type="evidence" value="ECO:0007669"/>
    <property type="project" value="TreeGrafter"/>
</dbReference>
<reference evidence="2" key="1">
    <citation type="journal article" date="2020" name="Fungal Divers.">
        <title>Resolving the Mortierellaceae phylogeny through synthesis of multi-gene phylogenetics and phylogenomics.</title>
        <authorList>
            <person name="Vandepol N."/>
            <person name="Liber J."/>
            <person name="Desiro A."/>
            <person name="Na H."/>
            <person name="Kennedy M."/>
            <person name="Barry K."/>
            <person name="Grigoriev I.V."/>
            <person name="Miller A.N."/>
            <person name="O'Donnell K."/>
            <person name="Stajich J.E."/>
            <person name="Bonito G."/>
        </authorList>
    </citation>
    <scope>NUCLEOTIDE SEQUENCE</scope>
    <source>
        <strain evidence="2">NVP60</strain>
    </source>
</reference>
<gene>
    <name evidence="2" type="ORF">BGZ97_002220</name>
</gene>
<sequence>MAPQHVTTILLAEFDIDQGSVLTHQYPANITSDNHVLAELMLPDGAHLRPADWTIFFLNRAKPAPWNGNTVAADNGDNPLLYVLNLVRTNHDASIRRGAAVKAMAICTTHQYLHVYKPVLLLALENYFKNPSIEVLKTLYESVNSMQLDPPELSPYERMILRSSDNKELFTEKFETAAGSDDAPAKVDVAHGLGIVVGQTPLKVKDAGVPAAAMAKNRDCQFYETKVVYDGIKIPIRVPLSINPEEVGEFSLIKLITTFSPSSPSPSPHPFHPHLDSNGPNTHPIMLLMNALLTGKRVIFLGNGHPAGDVANFVLAACALGSGSGGVLRGFPERAYPYTNLAGIDHLLTCKGFIAGVTNQLFEDRTAWWDVLCNIDTGKITVSKDITPVAPSSHSSGHYDDTRAVPLFSNGATTQSSGKHDNGDNEFMADILSAIQAHYGEMVIRARFQEYVTRFVQLASQYEDQTYGQTTIGINRINTPESSKYMGTGLVFSDESSRLKEIAANASRIEGWRATTSYKYLQEDHKEWLTTRSIQCMDVKRVISLLRLSRSLSSQDVSTLYRGFLQNIVTDEQIIEASPWNVAI</sequence>
<dbReference type="AlphaFoldDB" id="A0A9P6QWI6"/>
<dbReference type="PANTHER" id="PTHR28245:SF1">
    <property type="entry name" value="ARF3-INTERACTING PROTEIN 1"/>
    <property type="match status" value="1"/>
</dbReference>
<evidence type="ECO:0000313" key="2">
    <source>
        <dbReference type="EMBL" id="KAG0302693.1"/>
    </source>
</evidence>
<proteinExistence type="predicted"/>
<dbReference type="PROSITE" id="PS50211">
    <property type="entry name" value="DENN"/>
    <property type="match status" value="1"/>
</dbReference>
<dbReference type="PANTHER" id="PTHR28245">
    <property type="entry name" value="ARF3-INTERACTING PROTEIN 1"/>
    <property type="match status" value="1"/>
</dbReference>
<dbReference type="GO" id="GO:0005886">
    <property type="term" value="C:plasma membrane"/>
    <property type="evidence" value="ECO:0007669"/>
    <property type="project" value="TreeGrafter"/>
</dbReference>
<dbReference type="InterPro" id="IPR052809">
    <property type="entry name" value="Actin_polarity_regulatory"/>
</dbReference>
<dbReference type="EMBL" id="JAAAIN010001483">
    <property type="protein sequence ID" value="KAG0302693.1"/>
    <property type="molecule type" value="Genomic_DNA"/>
</dbReference>
<dbReference type="OrthoDB" id="66409at2759"/>
<dbReference type="InterPro" id="IPR037516">
    <property type="entry name" value="Tripartite_DENN"/>
</dbReference>
<evidence type="ECO:0000313" key="3">
    <source>
        <dbReference type="Proteomes" id="UP000823405"/>
    </source>
</evidence>
<evidence type="ECO:0000259" key="1">
    <source>
        <dbReference type="PROSITE" id="PS50211"/>
    </source>
</evidence>
<name>A0A9P6QWI6_9FUNG</name>
<keyword evidence="3" id="KW-1185">Reference proteome</keyword>
<comment type="caution">
    <text evidence="2">The sequence shown here is derived from an EMBL/GenBank/DDBJ whole genome shotgun (WGS) entry which is preliminary data.</text>
</comment>